<reference evidence="2" key="2">
    <citation type="submission" date="2025-09" db="UniProtKB">
        <authorList>
            <consortium name="Ensembl"/>
        </authorList>
    </citation>
    <scope>IDENTIFICATION</scope>
</reference>
<keyword evidence="1" id="KW-0472">Membrane</keyword>
<evidence type="ECO:0000313" key="2">
    <source>
        <dbReference type="Ensembl" id="ENSAZOP00000003248.1"/>
    </source>
</evidence>
<dbReference type="AlphaFoldDB" id="A0A8B9U727"/>
<protein>
    <submittedName>
        <fullName evidence="2">Uncharacterized protein</fullName>
    </submittedName>
</protein>
<dbReference type="InterPro" id="IPR028194">
    <property type="entry name" value="CC167"/>
</dbReference>
<reference evidence="2" key="1">
    <citation type="submission" date="2025-08" db="UniProtKB">
        <authorList>
            <consortium name="Ensembl"/>
        </authorList>
    </citation>
    <scope>IDENTIFICATION</scope>
</reference>
<dbReference type="Pfam" id="PF15188">
    <property type="entry name" value="CCDC-167"/>
    <property type="match status" value="1"/>
</dbReference>
<name>A0A8B9U727_9AVES</name>
<keyword evidence="1" id="KW-1133">Transmembrane helix</keyword>
<sequence length="79" mass="8872">MPEEKIKNKNSSLHALPSLLHYGACKTVLKGDRRMFTGKGFVCFTEKELSVLRKENRKNAALAVAMALLIALIYACWTM</sequence>
<keyword evidence="3" id="KW-1185">Reference proteome</keyword>
<feature type="transmembrane region" description="Helical" evidence="1">
    <location>
        <begin position="60"/>
        <end position="77"/>
    </location>
</feature>
<dbReference type="Ensembl" id="ENSAZOT00000003451.1">
    <property type="protein sequence ID" value="ENSAZOP00000003248.1"/>
    <property type="gene ID" value="ENSAZOG00000002117.1"/>
</dbReference>
<dbReference type="Proteomes" id="UP000694549">
    <property type="component" value="Unplaced"/>
</dbReference>
<organism evidence="2 3">
    <name type="scientific">Anas zonorhyncha</name>
    <name type="common">Eastern spot-billed duck</name>
    <dbReference type="NCBI Taxonomy" id="75864"/>
    <lineage>
        <taxon>Eukaryota</taxon>
        <taxon>Metazoa</taxon>
        <taxon>Chordata</taxon>
        <taxon>Craniata</taxon>
        <taxon>Vertebrata</taxon>
        <taxon>Euteleostomi</taxon>
        <taxon>Archelosauria</taxon>
        <taxon>Archosauria</taxon>
        <taxon>Dinosauria</taxon>
        <taxon>Saurischia</taxon>
        <taxon>Theropoda</taxon>
        <taxon>Coelurosauria</taxon>
        <taxon>Aves</taxon>
        <taxon>Neognathae</taxon>
        <taxon>Galloanserae</taxon>
        <taxon>Anseriformes</taxon>
        <taxon>Anatidae</taxon>
        <taxon>Anatinae</taxon>
        <taxon>Anas</taxon>
    </lineage>
</organism>
<evidence type="ECO:0000313" key="3">
    <source>
        <dbReference type="Proteomes" id="UP000694549"/>
    </source>
</evidence>
<proteinExistence type="predicted"/>
<evidence type="ECO:0000256" key="1">
    <source>
        <dbReference type="SAM" id="Phobius"/>
    </source>
</evidence>
<keyword evidence="1" id="KW-0812">Transmembrane</keyword>
<accession>A0A8B9U727</accession>